<comment type="caution">
    <text evidence="6">The sequence shown here is derived from an EMBL/GenBank/DDBJ whole genome shotgun (WGS) entry which is preliminary data.</text>
</comment>
<evidence type="ECO:0000256" key="2">
    <source>
        <dbReference type="SAM" id="MobiDB-lite"/>
    </source>
</evidence>
<sequence>MSEASFETSPAAPPAAPATASSRSLRTAGIAAAVIAVGVVGAGIATRSRTDSKLADWTAAQSTPTVAVIQAKPAAATGALTLPGNLQAINSAPIFARTSGYVRRWYVDIGDPVRAGQTLAVLDAPEIDQQLAAARADLETARANQQLAASTATRWRNMLAKDAVSKQETDEKVGDLAAKTAVTNAARANVSRLTYTQGFTRLIAPFAGIVTSRSTDIGALVTAGTAASTPLFTVSDVRRMRAYIRVPQNYSAQIHPGMHVTLTLPEYPGRSFDATLTRTAGAVEQSSGTVLVQVEAPNPDRALKPGAYAQASFPVAGASGAVALPASALIVGESGTQVALVGADGKAHLRTIRIGQDHGNTVEVSSGVTPRDRVIDNPPDSLADGDAVQVQKAGAR</sequence>
<dbReference type="EMBL" id="JAHXZN010000017">
    <property type="protein sequence ID" value="MBW6533258.1"/>
    <property type="molecule type" value="Genomic_DNA"/>
</dbReference>
<dbReference type="SUPFAM" id="SSF111369">
    <property type="entry name" value="HlyD-like secretion proteins"/>
    <property type="match status" value="1"/>
</dbReference>
<feature type="domain" description="Multidrug resistance protein MdtA-like barrel-sandwich hybrid" evidence="3">
    <location>
        <begin position="92"/>
        <end position="228"/>
    </location>
</feature>
<dbReference type="Gene3D" id="2.40.30.170">
    <property type="match status" value="1"/>
</dbReference>
<dbReference type="PANTHER" id="PTHR30469">
    <property type="entry name" value="MULTIDRUG RESISTANCE PROTEIN MDTA"/>
    <property type="match status" value="1"/>
</dbReference>
<protein>
    <submittedName>
        <fullName evidence="6">Efflux RND transporter periplasmic adaptor subunit</fullName>
    </submittedName>
</protein>
<feature type="compositionally biased region" description="Low complexity" evidence="2">
    <location>
        <begin position="1"/>
        <end position="10"/>
    </location>
</feature>
<accession>A0ABS7BUM3</accession>
<dbReference type="Gene3D" id="2.40.420.20">
    <property type="match status" value="1"/>
</dbReference>
<dbReference type="Proteomes" id="UP000759103">
    <property type="component" value="Unassembled WGS sequence"/>
</dbReference>
<dbReference type="NCBIfam" id="TIGR01730">
    <property type="entry name" value="RND_mfp"/>
    <property type="match status" value="1"/>
</dbReference>
<feature type="region of interest" description="Disordered" evidence="2">
    <location>
        <begin position="360"/>
        <end position="396"/>
    </location>
</feature>
<comment type="similarity">
    <text evidence="1">Belongs to the membrane fusion protein (MFP) (TC 8.A.1) family.</text>
</comment>
<evidence type="ECO:0000259" key="4">
    <source>
        <dbReference type="Pfam" id="PF25954"/>
    </source>
</evidence>
<dbReference type="PANTHER" id="PTHR30469:SF37">
    <property type="entry name" value="RAGD PROTEIN"/>
    <property type="match status" value="1"/>
</dbReference>
<feature type="domain" description="CusB-like beta-barrel" evidence="4">
    <location>
        <begin position="244"/>
        <end position="313"/>
    </location>
</feature>
<evidence type="ECO:0000313" key="6">
    <source>
        <dbReference type="EMBL" id="MBW6533258.1"/>
    </source>
</evidence>
<dbReference type="RefSeq" id="WP_219750778.1">
    <property type="nucleotide sequence ID" value="NZ_JAHXZN010000017.1"/>
</dbReference>
<feature type="region of interest" description="Disordered" evidence="2">
    <location>
        <begin position="1"/>
        <end position="20"/>
    </location>
</feature>
<feature type="domain" description="YknX-like C-terminal permuted SH3-like" evidence="5">
    <location>
        <begin position="322"/>
        <end position="390"/>
    </location>
</feature>
<dbReference type="InterPro" id="IPR058625">
    <property type="entry name" value="MdtA-like_BSH"/>
</dbReference>
<name>A0ABS7BUM3_9SPHN</name>
<dbReference type="Gene3D" id="2.40.50.100">
    <property type="match status" value="1"/>
</dbReference>
<dbReference type="InterPro" id="IPR006143">
    <property type="entry name" value="RND_pump_MFP"/>
</dbReference>
<dbReference type="Gene3D" id="1.10.287.470">
    <property type="entry name" value="Helix hairpin bin"/>
    <property type="match status" value="1"/>
</dbReference>
<organism evidence="6 7">
    <name type="scientific">Sphingomonas citri</name>
    <dbReference type="NCBI Taxonomy" id="2862499"/>
    <lineage>
        <taxon>Bacteria</taxon>
        <taxon>Pseudomonadati</taxon>
        <taxon>Pseudomonadota</taxon>
        <taxon>Alphaproteobacteria</taxon>
        <taxon>Sphingomonadales</taxon>
        <taxon>Sphingomonadaceae</taxon>
        <taxon>Sphingomonas</taxon>
    </lineage>
</organism>
<evidence type="ECO:0000259" key="5">
    <source>
        <dbReference type="Pfam" id="PF25989"/>
    </source>
</evidence>
<dbReference type="Pfam" id="PF25989">
    <property type="entry name" value="YknX_C"/>
    <property type="match status" value="1"/>
</dbReference>
<dbReference type="Pfam" id="PF25917">
    <property type="entry name" value="BSH_RND"/>
    <property type="match status" value="1"/>
</dbReference>
<dbReference type="Pfam" id="PF25954">
    <property type="entry name" value="Beta-barrel_RND_2"/>
    <property type="match status" value="1"/>
</dbReference>
<dbReference type="InterPro" id="IPR058637">
    <property type="entry name" value="YknX-like_C"/>
</dbReference>
<reference evidence="6 7" key="1">
    <citation type="submission" date="2021-07" db="EMBL/GenBank/DDBJ databases">
        <title>Sphingomonas sp.</title>
        <authorList>
            <person name="Feng G."/>
            <person name="Li J."/>
            <person name="Pan M."/>
        </authorList>
    </citation>
    <scope>NUCLEOTIDE SEQUENCE [LARGE SCALE GENOMIC DNA]</scope>
    <source>
        <strain evidence="6 7">RRHST34</strain>
    </source>
</reference>
<gene>
    <name evidence="6" type="ORF">KZ820_21160</name>
</gene>
<dbReference type="InterPro" id="IPR058792">
    <property type="entry name" value="Beta-barrel_RND_2"/>
</dbReference>
<evidence type="ECO:0000313" key="7">
    <source>
        <dbReference type="Proteomes" id="UP000759103"/>
    </source>
</evidence>
<evidence type="ECO:0000259" key="3">
    <source>
        <dbReference type="Pfam" id="PF25917"/>
    </source>
</evidence>
<proteinExistence type="inferred from homology"/>
<evidence type="ECO:0000256" key="1">
    <source>
        <dbReference type="ARBA" id="ARBA00009477"/>
    </source>
</evidence>
<keyword evidence="7" id="KW-1185">Reference proteome</keyword>